<proteinExistence type="predicted"/>
<accession>A0A3E2GRP1</accession>
<dbReference type="InterPro" id="IPR032710">
    <property type="entry name" value="NTF2-like_dom_sf"/>
</dbReference>
<dbReference type="Pfam" id="PF13577">
    <property type="entry name" value="SnoaL_4"/>
    <property type="match status" value="1"/>
</dbReference>
<dbReference type="AlphaFoldDB" id="A0A3E2GRP1"/>
<sequence length="157" mass="17176">MAATMSLPAALSPTLSDRDTVADALYRFIASFDTSDVALFMSSFTQDGVLDINGRTIEGLDKIRTDCYDPVSKFDTTHFATNIRINITGSKATMSANALAQHYRAGTGRETGASRYLTGGLYLIDLVKDDTEGLWKIKHFKIKAVWAEGDRSVVRGD</sequence>
<dbReference type="EMBL" id="NCSJ02000593">
    <property type="protein sequence ID" value="RFU23825.1"/>
    <property type="molecule type" value="Genomic_DNA"/>
</dbReference>
<dbReference type="STRING" id="5539.A0A3E2GRP1"/>
<evidence type="ECO:0000313" key="2">
    <source>
        <dbReference type="EMBL" id="RFU23825.1"/>
    </source>
</evidence>
<evidence type="ECO:0000259" key="1">
    <source>
        <dbReference type="Pfam" id="PF13577"/>
    </source>
</evidence>
<feature type="non-terminal residue" evidence="2">
    <location>
        <position position="157"/>
    </location>
</feature>
<dbReference type="InterPro" id="IPR037401">
    <property type="entry name" value="SnoaL-like"/>
</dbReference>
<keyword evidence="3" id="KW-1185">Reference proteome</keyword>
<dbReference type="SUPFAM" id="SSF54427">
    <property type="entry name" value="NTF2-like"/>
    <property type="match status" value="1"/>
</dbReference>
<reference evidence="2 3" key="1">
    <citation type="submission" date="2018-05" db="EMBL/GenBank/DDBJ databases">
        <title>Draft genome sequence of Scytalidium lignicola DSM 105466, a ubiquitous saprotrophic fungus.</title>
        <authorList>
            <person name="Buettner E."/>
            <person name="Gebauer A.M."/>
            <person name="Hofrichter M."/>
            <person name="Liers C."/>
            <person name="Kellner H."/>
        </authorList>
    </citation>
    <scope>NUCLEOTIDE SEQUENCE [LARGE SCALE GENOMIC DNA]</scope>
    <source>
        <strain evidence="2 3">DSM 105466</strain>
    </source>
</reference>
<feature type="non-terminal residue" evidence="2">
    <location>
        <position position="1"/>
    </location>
</feature>
<feature type="domain" description="SnoaL-like" evidence="1">
    <location>
        <begin position="14"/>
        <end position="140"/>
    </location>
</feature>
<organism evidence="2 3">
    <name type="scientific">Scytalidium lignicola</name>
    <name type="common">Hyphomycete</name>
    <dbReference type="NCBI Taxonomy" id="5539"/>
    <lineage>
        <taxon>Eukaryota</taxon>
        <taxon>Fungi</taxon>
        <taxon>Dikarya</taxon>
        <taxon>Ascomycota</taxon>
        <taxon>Pezizomycotina</taxon>
        <taxon>Leotiomycetes</taxon>
        <taxon>Leotiomycetes incertae sedis</taxon>
        <taxon>Scytalidium</taxon>
    </lineage>
</organism>
<comment type="caution">
    <text evidence="2">The sequence shown here is derived from an EMBL/GenBank/DDBJ whole genome shotgun (WGS) entry which is preliminary data.</text>
</comment>
<protein>
    <recommendedName>
        <fullName evidence="1">SnoaL-like domain-containing protein</fullName>
    </recommendedName>
</protein>
<dbReference type="OMA" id="LWKIKHW"/>
<evidence type="ECO:0000313" key="3">
    <source>
        <dbReference type="Proteomes" id="UP000258309"/>
    </source>
</evidence>
<gene>
    <name evidence="2" type="ORF">B7463_g12513</name>
</gene>
<dbReference type="Proteomes" id="UP000258309">
    <property type="component" value="Unassembled WGS sequence"/>
</dbReference>
<dbReference type="OrthoDB" id="2148716at2759"/>
<dbReference type="Gene3D" id="3.10.450.50">
    <property type="match status" value="1"/>
</dbReference>
<name>A0A3E2GRP1_SCYLI</name>